<evidence type="ECO:0000259" key="2">
    <source>
        <dbReference type="Pfam" id="PF22766"/>
    </source>
</evidence>
<protein>
    <recommendedName>
        <fullName evidence="2">ZW10 C-terminal helical domain-containing protein</fullName>
    </recommendedName>
</protein>
<dbReference type="EMBL" id="JADNYJ010000019">
    <property type="protein sequence ID" value="KAF8906266.1"/>
    <property type="molecule type" value="Genomic_DNA"/>
</dbReference>
<dbReference type="Proteomes" id="UP000724874">
    <property type="component" value="Unassembled WGS sequence"/>
</dbReference>
<feature type="compositionally biased region" description="Acidic residues" evidence="1">
    <location>
        <begin position="491"/>
        <end position="511"/>
    </location>
</feature>
<reference evidence="3" key="1">
    <citation type="submission" date="2020-11" db="EMBL/GenBank/DDBJ databases">
        <authorList>
            <consortium name="DOE Joint Genome Institute"/>
            <person name="Ahrendt S."/>
            <person name="Riley R."/>
            <person name="Andreopoulos W."/>
            <person name="LaButti K."/>
            <person name="Pangilinan J."/>
            <person name="Ruiz-duenas F.J."/>
            <person name="Barrasa J.M."/>
            <person name="Sanchez-Garcia M."/>
            <person name="Camarero S."/>
            <person name="Miyauchi S."/>
            <person name="Serrano A."/>
            <person name="Linde D."/>
            <person name="Babiker R."/>
            <person name="Drula E."/>
            <person name="Ayuso-Fernandez I."/>
            <person name="Pacheco R."/>
            <person name="Padilla G."/>
            <person name="Ferreira P."/>
            <person name="Barriuso J."/>
            <person name="Kellner H."/>
            <person name="Castanera R."/>
            <person name="Alfaro M."/>
            <person name="Ramirez L."/>
            <person name="Pisabarro A.G."/>
            <person name="Kuo A."/>
            <person name="Tritt A."/>
            <person name="Lipzen A."/>
            <person name="He G."/>
            <person name="Yan M."/>
            <person name="Ng V."/>
            <person name="Cullen D."/>
            <person name="Martin F."/>
            <person name="Rosso M.-N."/>
            <person name="Henrissat B."/>
            <person name="Hibbett D."/>
            <person name="Martinez A.T."/>
            <person name="Grigoriev I.V."/>
        </authorList>
    </citation>
    <scope>NUCLEOTIDE SEQUENCE</scope>
    <source>
        <strain evidence="3">AH 44721</strain>
    </source>
</reference>
<keyword evidence="4" id="KW-1185">Reference proteome</keyword>
<evidence type="ECO:0000313" key="3">
    <source>
        <dbReference type="EMBL" id="KAF8906266.1"/>
    </source>
</evidence>
<dbReference type="Pfam" id="PF22766">
    <property type="entry name" value="ZW10_C2"/>
    <property type="match status" value="1"/>
</dbReference>
<dbReference type="GO" id="GO:0007094">
    <property type="term" value="P:mitotic spindle assembly checkpoint signaling"/>
    <property type="evidence" value="ECO:0007669"/>
    <property type="project" value="TreeGrafter"/>
</dbReference>
<evidence type="ECO:0000313" key="4">
    <source>
        <dbReference type="Proteomes" id="UP000724874"/>
    </source>
</evidence>
<dbReference type="Gene3D" id="1.10.357.150">
    <property type="match status" value="1"/>
</dbReference>
<evidence type="ECO:0000256" key="1">
    <source>
        <dbReference type="SAM" id="MobiDB-lite"/>
    </source>
</evidence>
<dbReference type="AlphaFoldDB" id="A0A9P5NWJ8"/>
<dbReference type="InterPro" id="IPR046362">
    <property type="entry name" value="Zw10/DSL1_C_sf"/>
</dbReference>
<dbReference type="PANTHER" id="PTHR12205:SF0">
    <property type="entry name" value="CENTROMERE_KINETOCHORE PROTEIN ZW10 HOMOLOG"/>
    <property type="match status" value="1"/>
</dbReference>
<dbReference type="OrthoDB" id="534815at2759"/>
<feature type="compositionally biased region" description="Basic and acidic residues" evidence="1">
    <location>
        <begin position="473"/>
        <end position="483"/>
    </location>
</feature>
<sequence>MAFPLPEHLPRRPVPIDVSSKILYKIDSATKETLNSSLASSWIRELDESILSRNNVFMTARYDDLTARVNELEDYFSNQETGIFPTLISALEGHSALAQEASNAKVVYEASSYLLDCKKEYSMLESLVQVGKLPEAVKKGEEVQTLLQKEPESLKETNVCASFKQNCNTTSARIQDQLNDAYSRSVIITPNEIIIYPMVQVRQSETILDLPSILHALSSTSLANYLSTLQRDIMAYFVDHILKQPCSTTIETSLTNESRLSLILLPPNTEDLSTRLDNVSKILEFLVSQLFQHLPNPEGSQFTHNLAKPITTSILNNLLMPSLPSSFGLLPSYLSFLKRAVLFEEKDIGCLLNSDVHDGSIKAWSNGVSRHYERRRRVEILERARTEILQPENPTETFEAVNEGGPETSLPSVIPNQMDEDFKDDAWGFDEPSTAGPVEELADGWGFGDELDSEPTTTESDKADAEAPTTPTDVKKGSEKGPEPADAWGWNEDEGLPSEDTPEDNAWDDPWSEPVESNATPDPPKPAGPAKAATRLEKMAFKNKKHTNGAFQSSPIPPPEPQKPEKIIMTPPSPETKPNIMPLVKTSRTNGIKRPAEVVTTIAPKEYYKVPKRTRRILKMVEAAIDESKLFYASNLFPSSSAPSDGPSQPGTALAHSASSIMELYQALYPIKFAQELQSPDRSMLFSNSCCYMTGAIQRIEDTIYGQPILKERLTECRKRLQILGDSWFHDTIEREQVKVDTTLGEGAQGFAYTADQDRYDECEAAVNQVLKDIKRLSQSLKGILTKSKYYFAIGSVTDSALSKVLRDILGLPDIPELESHRLSELCHIFNSLEGLFNEDSEQPSFVVSYVPSWLKFSYLSELLEASLADITYLFEQGALVDFRVDELVNLVRALFADTALRTNTINKLLSGHPQPSQ</sequence>
<comment type="caution">
    <text evidence="3">The sequence shown here is derived from an EMBL/GenBank/DDBJ whole genome shotgun (WGS) entry which is preliminary data.</text>
</comment>
<dbReference type="GO" id="GO:0005737">
    <property type="term" value="C:cytoplasm"/>
    <property type="evidence" value="ECO:0007669"/>
    <property type="project" value="GOC"/>
</dbReference>
<dbReference type="GO" id="GO:0006888">
    <property type="term" value="P:endoplasmic reticulum to Golgi vesicle-mediated transport"/>
    <property type="evidence" value="ECO:0007669"/>
    <property type="project" value="TreeGrafter"/>
</dbReference>
<accession>A0A9P5NWJ8</accession>
<feature type="region of interest" description="Disordered" evidence="1">
    <location>
        <begin position="546"/>
        <end position="581"/>
    </location>
</feature>
<dbReference type="InterPro" id="IPR055148">
    <property type="entry name" value="ZW10_C_2"/>
</dbReference>
<feature type="domain" description="ZW10 C-terminal helical" evidence="2">
    <location>
        <begin position="766"/>
        <end position="909"/>
    </location>
</feature>
<dbReference type="GO" id="GO:1990423">
    <property type="term" value="C:RZZ complex"/>
    <property type="evidence" value="ECO:0007669"/>
    <property type="project" value="TreeGrafter"/>
</dbReference>
<proteinExistence type="predicted"/>
<dbReference type="PANTHER" id="PTHR12205">
    <property type="entry name" value="CENTROMERE/KINETOCHORE PROTEIN ZW10"/>
    <property type="match status" value="1"/>
</dbReference>
<gene>
    <name evidence="3" type="ORF">CPB84DRAFT_1844516</name>
</gene>
<organism evidence="3 4">
    <name type="scientific">Gymnopilus junonius</name>
    <name type="common">Spectacular rustgill mushroom</name>
    <name type="synonym">Gymnopilus spectabilis subsp. junonius</name>
    <dbReference type="NCBI Taxonomy" id="109634"/>
    <lineage>
        <taxon>Eukaryota</taxon>
        <taxon>Fungi</taxon>
        <taxon>Dikarya</taxon>
        <taxon>Basidiomycota</taxon>
        <taxon>Agaricomycotina</taxon>
        <taxon>Agaricomycetes</taxon>
        <taxon>Agaricomycetidae</taxon>
        <taxon>Agaricales</taxon>
        <taxon>Agaricineae</taxon>
        <taxon>Hymenogastraceae</taxon>
        <taxon>Gymnopilus</taxon>
    </lineage>
</organism>
<feature type="region of interest" description="Disordered" evidence="1">
    <location>
        <begin position="389"/>
        <end position="531"/>
    </location>
</feature>
<name>A0A9P5NWJ8_GYMJU</name>